<feature type="region of interest" description="Disordered" evidence="1">
    <location>
        <begin position="65"/>
        <end position="99"/>
    </location>
</feature>
<gene>
    <name evidence="2" type="ORF">PLEPLA_LOCUS21225</name>
</gene>
<dbReference type="AlphaFoldDB" id="A0A9N7UMV6"/>
<proteinExistence type="predicted"/>
<dbReference type="EMBL" id="CADEAL010001524">
    <property type="protein sequence ID" value="CAB1433137.1"/>
    <property type="molecule type" value="Genomic_DNA"/>
</dbReference>
<protein>
    <submittedName>
        <fullName evidence="2">Uncharacterized protein</fullName>
    </submittedName>
</protein>
<evidence type="ECO:0000256" key="1">
    <source>
        <dbReference type="SAM" id="MobiDB-lite"/>
    </source>
</evidence>
<sequence>MLAFCELSRAEEDALRGALHCHSDIGLILDKKNGSSAPSVATARFFPPSSQPANLDAEVTIPLTVSDSSPRRTPKLQGQIANQRQGSIEGPSFVHGHLV</sequence>
<keyword evidence="3" id="KW-1185">Reference proteome</keyword>
<evidence type="ECO:0000313" key="3">
    <source>
        <dbReference type="Proteomes" id="UP001153269"/>
    </source>
</evidence>
<dbReference type="Proteomes" id="UP001153269">
    <property type="component" value="Unassembled WGS sequence"/>
</dbReference>
<name>A0A9N7UMV6_PLEPL</name>
<reference evidence="2" key="1">
    <citation type="submission" date="2020-03" db="EMBL/GenBank/DDBJ databases">
        <authorList>
            <person name="Weist P."/>
        </authorList>
    </citation>
    <scope>NUCLEOTIDE SEQUENCE</scope>
</reference>
<evidence type="ECO:0000313" key="2">
    <source>
        <dbReference type="EMBL" id="CAB1433137.1"/>
    </source>
</evidence>
<organism evidence="2 3">
    <name type="scientific">Pleuronectes platessa</name>
    <name type="common">European plaice</name>
    <dbReference type="NCBI Taxonomy" id="8262"/>
    <lineage>
        <taxon>Eukaryota</taxon>
        <taxon>Metazoa</taxon>
        <taxon>Chordata</taxon>
        <taxon>Craniata</taxon>
        <taxon>Vertebrata</taxon>
        <taxon>Euteleostomi</taxon>
        <taxon>Actinopterygii</taxon>
        <taxon>Neopterygii</taxon>
        <taxon>Teleostei</taxon>
        <taxon>Neoteleostei</taxon>
        <taxon>Acanthomorphata</taxon>
        <taxon>Carangaria</taxon>
        <taxon>Pleuronectiformes</taxon>
        <taxon>Pleuronectoidei</taxon>
        <taxon>Pleuronectidae</taxon>
        <taxon>Pleuronectes</taxon>
    </lineage>
</organism>
<accession>A0A9N7UMV6</accession>
<comment type="caution">
    <text evidence="2">The sequence shown here is derived from an EMBL/GenBank/DDBJ whole genome shotgun (WGS) entry which is preliminary data.</text>
</comment>